<dbReference type="SUPFAM" id="SSF52172">
    <property type="entry name" value="CheY-like"/>
    <property type="match status" value="1"/>
</dbReference>
<reference evidence="14" key="1">
    <citation type="journal article" date="2019" name="Int. J. Syst. Evol. Microbiol.">
        <title>The Global Catalogue of Microorganisms (GCM) 10K type strain sequencing project: providing services to taxonomists for standard genome sequencing and annotation.</title>
        <authorList>
            <consortium name="The Broad Institute Genomics Platform"/>
            <consortium name="The Broad Institute Genome Sequencing Center for Infectious Disease"/>
            <person name="Wu L."/>
            <person name="Ma J."/>
        </authorList>
    </citation>
    <scope>NUCLEOTIDE SEQUENCE [LARGE SCALE GENOMIC DNA]</scope>
    <source>
        <strain evidence="14">NBRC 105830</strain>
    </source>
</reference>
<keyword evidence="4" id="KW-0597">Phosphoprotein</keyword>
<dbReference type="Proteomes" id="UP001157109">
    <property type="component" value="Unassembled WGS sequence"/>
</dbReference>
<dbReference type="PANTHER" id="PTHR42711">
    <property type="entry name" value="ABC TRANSPORTER ATP-BINDING PROTEIN"/>
    <property type="match status" value="1"/>
</dbReference>
<dbReference type="Pfam" id="PF00196">
    <property type="entry name" value="GerE"/>
    <property type="match status" value="1"/>
</dbReference>
<evidence type="ECO:0000256" key="4">
    <source>
        <dbReference type="ARBA" id="ARBA00022553"/>
    </source>
</evidence>
<proteinExistence type="inferred from homology"/>
<evidence type="ECO:0000256" key="8">
    <source>
        <dbReference type="ARBA" id="ARBA00023251"/>
    </source>
</evidence>
<dbReference type="InterPro" id="IPR003593">
    <property type="entry name" value="AAA+_ATPase"/>
</dbReference>
<gene>
    <name evidence="13" type="ORF">GCM10025862_08020</name>
</gene>
<dbReference type="PANTHER" id="PTHR42711:SF5">
    <property type="entry name" value="ABC TRANSPORTER ATP-BINDING PROTEIN NATA"/>
    <property type="match status" value="1"/>
</dbReference>
<comment type="caution">
    <text evidence="9">Lacks conserved residue(s) required for the propagation of feature annotation.</text>
</comment>
<keyword evidence="14" id="KW-1185">Reference proteome</keyword>
<keyword evidence="7" id="KW-0238">DNA-binding</keyword>
<dbReference type="CDD" id="cd03230">
    <property type="entry name" value="ABC_DR_subfamily_A"/>
    <property type="match status" value="1"/>
</dbReference>
<sequence length="398" mass="42587">MNATAAPAISVKGLTKIYGDHRAVDDLDLEIRTGEVFAMLGPNGAGKTTTVEILEGFRHRDGGEVRVLDTDPQRANLQWRNRIGVVLQTSSGLDLITPREALRHTARAYASPRDVDEVVDAVGLAEKADDRVAALSGGQRRRLDVGLGIFGRPEVLFLDEPTTGFDPQARRDFWGLIERLAAEGTTIVLTTHYLDEAEQLADRVAVIAAGRLLALDTPAGLGGRDRTEAIVSSDDGGTRRTLQTAAPMDGIEATERLLGTPATAHVQVLVLTTYDTDTDIVRAVEAGARGYLLKDAPPQLLVAAIRSAAAGETVLAPTVAASLADHLRTPAPVALTDRELQVLRLVATGRSNAEIGRELLIGEATVKTYLLRAYAKLGVNDRTAAVMTAHRRGLIDPR</sequence>
<dbReference type="SMART" id="SM00382">
    <property type="entry name" value="AAA"/>
    <property type="match status" value="1"/>
</dbReference>
<evidence type="ECO:0000256" key="3">
    <source>
        <dbReference type="ARBA" id="ARBA00022448"/>
    </source>
</evidence>
<dbReference type="Pfam" id="PF00072">
    <property type="entry name" value="Response_reg"/>
    <property type="match status" value="1"/>
</dbReference>
<dbReference type="SMART" id="SM00421">
    <property type="entry name" value="HTH_LUXR"/>
    <property type="match status" value="1"/>
</dbReference>
<dbReference type="InterPro" id="IPR027417">
    <property type="entry name" value="P-loop_NTPase"/>
</dbReference>
<evidence type="ECO:0000256" key="5">
    <source>
        <dbReference type="ARBA" id="ARBA00022741"/>
    </source>
</evidence>
<dbReference type="CDD" id="cd06170">
    <property type="entry name" value="LuxR_C_like"/>
    <property type="match status" value="1"/>
</dbReference>
<dbReference type="SUPFAM" id="SSF46894">
    <property type="entry name" value="C-terminal effector domain of the bipartite response regulators"/>
    <property type="match status" value="1"/>
</dbReference>
<dbReference type="InterPro" id="IPR016032">
    <property type="entry name" value="Sig_transdc_resp-reg_C-effctor"/>
</dbReference>
<evidence type="ECO:0000259" key="10">
    <source>
        <dbReference type="PROSITE" id="PS50043"/>
    </source>
</evidence>
<feature type="domain" description="HTH luxR-type" evidence="10">
    <location>
        <begin position="328"/>
        <end position="393"/>
    </location>
</feature>
<dbReference type="Pfam" id="PF00005">
    <property type="entry name" value="ABC_tran"/>
    <property type="match status" value="1"/>
</dbReference>
<dbReference type="EMBL" id="BSUJ01000001">
    <property type="protein sequence ID" value="GMA18781.1"/>
    <property type="molecule type" value="Genomic_DNA"/>
</dbReference>
<evidence type="ECO:0000256" key="9">
    <source>
        <dbReference type="PROSITE-ProRule" id="PRU00169"/>
    </source>
</evidence>
<dbReference type="InterPro" id="IPR011006">
    <property type="entry name" value="CheY-like_superfamily"/>
</dbReference>
<dbReference type="CDD" id="cd17535">
    <property type="entry name" value="REC_NarL-like"/>
    <property type="match status" value="1"/>
</dbReference>
<evidence type="ECO:0000256" key="6">
    <source>
        <dbReference type="ARBA" id="ARBA00022840"/>
    </source>
</evidence>
<organism evidence="13 14">
    <name type="scientific">Arsenicicoccus piscis</name>
    <dbReference type="NCBI Taxonomy" id="673954"/>
    <lineage>
        <taxon>Bacteria</taxon>
        <taxon>Bacillati</taxon>
        <taxon>Actinomycetota</taxon>
        <taxon>Actinomycetes</taxon>
        <taxon>Micrococcales</taxon>
        <taxon>Intrasporangiaceae</taxon>
        <taxon>Arsenicicoccus</taxon>
    </lineage>
</organism>
<dbReference type="PROSITE" id="PS50110">
    <property type="entry name" value="RESPONSE_REGULATORY"/>
    <property type="match status" value="1"/>
</dbReference>
<dbReference type="PROSITE" id="PS00622">
    <property type="entry name" value="HTH_LUXR_1"/>
    <property type="match status" value="1"/>
</dbReference>
<comment type="similarity">
    <text evidence="2">Belongs to the ABC transporter superfamily.</text>
</comment>
<dbReference type="InterPro" id="IPR000792">
    <property type="entry name" value="Tscrpt_reg_LuxR_C"/>
</dbReference>
<comment type="subcellular location">
    <subcellularLocation>
        <location evidence="1">Cell membrane</location>
        <topology evidence="1">Peripheral membrane protein</topology>
    </subcellularLocation>
</comment>
<dbReference type="RefSeq" id="WP_420914132.1">
    <property type="nucleotide sequence ID" value="NZ_BSUJ01000001.1"/>
</dbReference>
<name>A0ABQ6HK93_9MICO</name>
<comment type="caution">
    <text evidence="13">The sequence shown here is derived from an EMBL/GenBank/DDBJ whole genome shotgun (WGS) entry which is preliminary data.</text>
</comment>
<dbReference type="InterPro" id="IPR001789">
    <property type="entry name" value="Sig_transdc_resp-reg_receiver"/>
</dbReference>
<feature type="domain" description="Response regulatory" evidence="11">
    <location>
        <begin position="248"/>
        <end position="309"/>
    </location>
</feature>
<evidence type="ECO:0008006" key="15">
    <source>
        <dbReference type="Google" id="ProtNLM"/>
    </source>
</evidence>
<evidence type="ECO:0000313" key="13">
    <source>
        <dbReference type="EMBL" id="GMA18781.1"/>
    </source>
</evidence>
<evidence type="ECO:0000256" key="7">
    <source>
        <dbReference type="ARBA" id="ARBA00023125"/>
    </source>
</evidence>
<dbReference type="SUPFAM" id="SSF52540">
    <property type="entry name" value="P-loop containing nucleoside triphosphate hydrolases"/>
    <property type="match status" value="1"/>
</dbReference>
<keyword evidence="8" id="KW-0046">Antibiotic resistance</keyword>
<dbReference type="PROSITE" id="PS50043">
    <property type="entry name" value="HTH_LUXR_2"/>
    <property type="match status" value="1"/>
</dbReference>
<dbReference type="InterPro" id="IPR017871">
    <property type="entry name" value="ABC_transporter-like_CS"/>
</dbReference>
<evidence type="ECO:0000313" key="14">
    <source>
        <dbReference type="Proteomes" id="UP001157109"/>
    </source>
</evidence>
<dbReference type="Gene3D" id="3.40.50.2300">
    <property type="match status" value="1"/>
</dbReference>
<keyword evidence="5" id="KW-0547">Nucleotide-binding</keyword>
<protein>
    <recommendedName>
        <fullName evidence="15">ABC transporter</fullName>
    </recommendedName>
</protein>
<dbReference type="Gene3D" id="3.40.50.300">
    <property type="entry name" value="P-loop containing nucleotide triphosphate hydrolases"/>
    <property type="match status" value="1"/>
</dbReference>
<dbReference type="PROSITE" id="PS00211">
    <property type="entry name" value="ABC_TRANSPORTER_1"/>
    <property type="match status" value="1"/>
</dbReference>
<keyword evidence="3" id="KW-0813">Transport</keyword>
<evidence type="ECO:0000259" key="12">
    <source>
        <dbReference type="PROSITE" id="PS50893"/>
    </source>
</evidence>
<dbReference type="PROSITE" id="PS50893">
    <property type="entry name" value="ABC_TRANSPORTER_2"/>
    <property type="match status" value="1"/>
</dbReference>
<dbReference type="InterPro" id="IPR003439">
    <property type="entry name" value="ABC_transporter-like_ATP-bd"/>
</dbReference>
<evidence type="ECO:0000256" key="2">
    <source>
        <dbReference type="ARBA" id="ARBA00005417"/>
    </source>
</evidence>
<accession>A0ABQ6HK93</accession>
<dbReference type="InterPro" id="IPR050763">
    <property type="entry name" value="ABC_transporter_ATP-binding"/>
</dbReference>
<keyword evidence="6" id="KW-0067">ATP-binding</keyword>
<dbReference type="InterPro" id="IPR058245">
    <property type="entry name" value="NreC/VraR/RcsB-like_REC"/>
</dbReference>
<evidence type="ECO:0000259" key="11">
    <source>
        <dbReference type="PROSITE" id="PS50110"/>
    </source>
</evidence>
<feature type="domain" description="ABC transporter" evidence="12">
    <location>
        <begin position="9"/>
        <end position="234"/>
    </location>
</feature>
<evidence type="ECO:0000256" key="1">
    <source>
        <dbReference type="ARBA" id="ARBA00004202"/>
    </source>
</evidence>
<dbReference type="PRINTS" id="PR00038">
    <property type="entry name" value="HTHLUXR"/>
</dbReference>